<evidence type="ECO:0000256" key="8">
    <source>
        <dbReference type="ARBA" id="ARBA00072274"/>
    </source>
</evidence>
<evidence type="ECO:0000256" key="2">
    <source>
        <dbReference type="ARBA" id="ARBA00009054"/>
    </source>
</evidence>
<evidence type="ECO:0000256" key="7">
    <source>
        <dbReference type="ARBA" id="ARBA00053401"/>
    </source>
</evidence>
<dbReference type="PANTHER" id="PTHR21237:SF23">
    <property type="entry name" value="GRPE PROTEIN HOMOLOG, MITOCHONDRIAL"/>
    <property type="match status" value="1"/>
</dbReference>
<evidence type="ECO:0000256" key="11">
    <source>
        <dbReference type="RuleBase" id="RU004478"/>
    </source>
</evidence>
<accession>A0A143YEC1</accession>
<dbReference type="GO" id="GO:0000774">
    <property type="term" value="F:adenyl-nucleotide exchange factor activity"/>
    <property type="evidence" value="ECO:0007669"/>
    <property type="project" value="InterPro"/>
</dbReference>
<dbReference type="Gene3D" id="3.90.20.20">
    <property type="match status" value="1"/>
</dbReference>
<dbReference type="GO" id="GO:0051082">
    <property type="term" value="F:unfolded protein binding"/>
    <property type="evidence" value="ECO:0007669"/>
    <property type="project" value="TreeGrafter"/>
</dbReference>
<evidence type="ECO:0000256" key="4">
    <source>
        <dbReference type="ARBA" id="ARBA00022490"/>
    </source>
</evidence>
<dbReference type="HAMAP" id="MF_01151">
    <property type="entry name" value="GrpE"/>
    <property type="match status" value="1"/>
</dbReference>
<feature type="region of interest" description="Disordered" evidence="12">
    <location>
        <begin position="1"/>
        <end position="30"/>
    </location>
</feature>
<dbReference type="PANTHER" id="PTHR21237">
    <property type="entry name" value="GRPE PROTEIN"/>
    <property type="match status" value="1"/>
</dbReference>
<evidence type="ECO:0000256" key="5">
    <source>
        <dbReference type="ARBA" id="ARBA00023016"/>
    </source>
</evidence>
<dbReference type="SUPFAM" id="SSF51064">
    <property type="entry name" value="Head domain of nucleotide exchange factor GrpE"/>
    <property type="match status" value="1"/>
</dbReference>
<dbReference type="Gene3D" id="2.30.22.10">
    <property type="entry name" value="Head domain of nucleotide exchange factor GrpE"/>
    <property type="match status" value="1"/>
</dbReference>
<comment type="function">
    <text evidence="7 10">Participates actively in the response to hyperosmotic and heat shock by preventing the aggregation of stress-denatured proteins, in association with DnaK and GrpE. It is the nucleotide exchange factor for DnaK and may function as a thermosensor. Unfolded proteins bind initially to DnaJ; upon interaction with the DnaJ-bound protein, DnaK hydrolyzes its bound ATP, resulting in the formation of a stable complex. GrpE releases ADP from DnaK; ATP binding to DnaK triggers the release of the substrate protein, thus completing the reaction cycle. Several rounds of ATP-dependent interactions between DnaJ, DnaK and GrpE are required for fully efficient folding.</text>
</comment>
<dbReference type="CDD" id="cd00446">
    <property type="entry name" value="GrpE"/>
    <property type="match status" value="1"/>
</dbReference>
<evidence type="ECO:0000256" key="10">
    <source>
        <dbReference type="HAMAP-Rule" id="MF_01151"/>
    </source>
</evidence>
<evidence type="ECO:0000256" key="9">
    <source>
        <dbReference type="ARBA" id="ARBA00076414"/>
    </source>
</evidence>
<dbReference type="SUPFAM" id="SSF58014">
    <property type="entry name" value="Coiled-coil domain of nucleotide exchange factor GrpE"/>
    <property type="match status" value="1"/>
</dbReference>
<dbReference type="Proteomes" id="UP000242754">
    <property type="component" value="Unassembled WGS sequence"/>
</dbReference>
<protein>
    <recommendedName>
        <fullName evidence="8 10">Protein GrpE</fullName>
    </recommendedName>
    <alternativeName>
        <fullName evidence="9 10">HSP-70 cofactor</fullName>
    </alternativeName>
</protein>
<dbReference type="STRING" id="140314.SAMN04488076_10142"/>
<comment type="similarity">
    <text evidence="2 10 11">Belongs to the GrpE family.</text>
</comment>
<dbReference type="NCBIfam" id="NF010759">
    <property type="entry name" value="PRK14162.1"/>
    <property type="match status" value="1"/>
</dbReference>
<comment type="subunit">
    <text evidence="3 10">Homodimer.</text>
</comment>
<dbReference type="EMBL" id="FJNE01000002">
    <property type="protein sequence ID" value="CZQ84901.1"/>
    <property type="molecule type" value="Genomic_DNA"/>
</dbReference>
<dbReference type="FunFam" id="2.30.22.10:FF:000001">
    <property type="entry name" value="Protein GrpE"/>
    <property type="match status" value="1"/>
</dbReference>
<sequence length="179" mass="20147">MDKNEEVLENNDSQVDSSSDVTIEEETEVVSEMDTLKAKLEETEDRMLRLQAELANIQKRNTKERQDAAKYRSQSLAQDLLPVLDSLERAMEIEVDDEKALNLKKGLEMVLNLFNDAFAKEGIEALNPIDEPFDPNFHQSIQVMPAAEGQAPDTVVAVVQKGYTLKDRVLRPAMVVVSK</sequence>
<evidence type="ECO:0000256" key="1">
    <source>
        <dbReference type="ARBA" id="ARBA00004496"/>
    </source>
</evidence>
<dbReference type="GO" id="GO:0006457">
    <property type="term" value="P:protein folding"/>
    <property type="evidence" value="ECO:0007669"/>
    <property type="project" value="InterPro"/>
</dbReference>
<evidence type="ECO:0000313" key="14">
    <source>
        <dbReference type="Proteomes" id="UP000242754"/>
    </source>
</evidence>
<dbReference type="GO" id="GO:0005737">
    <property type="term" value="C:cytoplasm"/>
    <property type="evidence" value="ECO:0007669"/>
    <property type="project" value="UniProtKB-SubCell"/>
</dbReference>
<dbReference type="PRINTS" id="PR00773">
    <property type="entry name" value="GRPEPROTEIN"/>
</dbReference>
<evidence type="ECO:0000256" key="12">
    <source>
        <dbReference type="SAM" id="MobiDB-lite"/>
    </source>
</evidence>
<dbReference type="InterPro" id="IPR009012">
    <property type="entry name" value="GrpE_head"/>
</dbReference>
<keyword evidence="6 10" id="KW-0143">Chaperone</keyword>
<reference evidence="13 14" key="1">
    <citation type="submission" date="2016-02" db="EMBL/GenBank/DDBJ databases">
        <authorList>
            <person name="Wen L."/>
            <person name="He K."/>
            <person name="Yang H."/>
        </authorList>
    </citation>
    <scope>NUCLEOTIDE SEQUENCE [LARGE SCALE GENOMIC DNA]</scope>
    <source>
        <strain evidence="13">Trichococcus palustris</strain>
    </source>
</reference>
<feature type="compositionally biased region" description="Low complexity" evidence="12">
    <location>
        <begin position="12"/>
        <end position="21"/>
    </location>
</feature>
<organism evidence="13 14">
    <name type="scientific">Trichococcus palustris</name>
    <dbReference type="NCBI Taxonomy" id="140314"/>
    <lineage>
        <taxon>Bacteria</taxon>
        <taxon>Bacillati</taxon>
        <taxon>Bacillota</taxon>
        <taxon>Bacilli</taxon>
        <taxon>Lactobacillales</taxon>
        <taxon>Carnobacteriaceae</taxon>
        <taxon>Trichococcus</taxon>
    </lineage>
</organism>
<dbReference type="GO" id="GO:0042803">
    <property type="term" value="F:protein homodimerization activity"/>
    <property type="evidence" value="ECO:0007669"/>
    <property type="project" value="InterPro"/>
</dbReference>
<proteinExistence type="inferred from homology"/>
<dbReference type="GO" id="GO:0051087">
    <property type="term" value="F:protein-folding chaperone binding"/>
    <property type="evidence" value="ECO:0007669"/>
    <property type="project" value="InterPro"/>
</dbReference>
<dbReference type="InterPro" id="IPR000740">
    <property type="entry name" value="GrpE"/>
</dbReference>
<dbReference type="Pfam" id="PF01025">
    <property type="entry name" value="GrpE"/>
    <property type="match status" value="1"/>
</dbReference>
<keyword evidence="5 10" id="KW-0346">Stress response</keyword>
<dbReference type="NCBIfam" id="NF010738">
    <property type="entry name" value="PRK14140.1"/>
    <property type="match status" value="1"/>
</dbReference>
<name>A0A143YEC1_9LACT</name>
<evidence type="ECO:0000313" key="13">
    <source>
        <dbReference type="EMBL" id="CZQ84901.1"/>
    </source>
</evidence>
<dbReference type="AlphaFoldDB" id="A0A143YEC1"/>
<dbReference type="InterPro" id="IPR013805">
    <property type="entry name" value="GrpE_CC"/>
</dbReference>
<keyword evidence="14" id="KW-1185">Reference proteome</keyword>
<dbReference type="RefSeq" id="WP_245825610.1">
    <property type="nucleotide sequence ID" value="NZ_FJNE01000002.1"/>
</dbReference>
<evidence type="ECO:0000256" key="3">
    <source>
        <dbReference type="ARBA" id="ARBA00011738"/>
    </source>
</evidence>
<keyword evidence="4 10" id="KW-0963">Cytoplasm</keyword>
<gene>
    <name evidence="10" type="primary">grpE</name>
    <name evidence="13" type="ORF">Tpal_558</name>
</gene>
<evidence type="ECO:0000256" key="6">
    <source>
        <dbReference type="ARBA" id="ARBA00023186"/>
    </source>
</evidence>
<comment type="subcellular location">
    <subcellularLocation>
        <location evidence="1 10">Cytoplasm</location>
    </subcellularLocation>
</comment>